<reference evidence="3" key="1">
    <citation type="submission" date="2011-07" db="EMBL/GenBank/DDBJ databases">
        <authorList>
            <consortium name="Caenorhabditis brenneri Sequencing and Analysis Consortium"/>
            <person name="Wilson R.K."/>
        </authorList>
    </citation>
    <scope>NUCLEOTIDE SEQUENCE [LARGE SCALE GENOMIC DNA]</scope>
    <source>
        <strain evidence="3">PB2801</strain>
    </source>
</reference>
<dbReference type="OMA" id="QRECDEC"/>
<dbReference type="SMART" id="SM00605">
    <property type="entry name" value="CW"/>
    <property type="match status" value="1"/>
</dbReference>
<dbReference type="FunCoup" id="G0N1N7">
    <property type="interactions" value="1049"/>
</dbReference>
<dbReference type="STRING" id="135651.G0N1N7"/>
<dbReference type="InterPro" id="IPR016186">
    <property type="entry name" value="C-type_lectin-like/link_sf"/>
</dbReference>
<dbReference type="PANTHER" id="PTHR47629:SF5">
    <property type="entry name" value="C-TYPE LECTIN-RELATED"/>
    <property type="match status" value="1"/>
</dbReference>
<dbReference type="Pfam" id="PF08277">
    <property type="entry name" value="PAN_3"/>
    <property type="match status" value="1"/>
</dbReference>
<sequence>MMKIYGKVTNSDLTSAPLDVSCEDTCFDKEDCILAFMDHEGHCILYLFNETETLEVVEANEEDGVMVAFKTTLPTIDDCPLYDSLDLSTSIGEDPVYWTKTGNKFTYKKCVGDWKMFKRQNPQITVCIQAILLKGQVSRITSKEYCEAMGYKLSGLASVEEVKWVLAKILDLKPDMDNWQGFWIDGQRECDECPDFYWTDGYTEGDTILTSGISSLGNSAYQTEELEGCLSVANIFNAEPGVMINDAVCDNDPYQWGVVCGYRLL</sequence>
<dbReference type="InterPro" id="IPR006583">
    <property type="entry name" value="PAN-3_domain"/>
</dbReference>
<dbReference type="SUPFAM" id="SSF56436">
    <property type="entry name" value="C-type lectin-like"/>
    <property type="match status" value="1"/>
</dbReference>
<proteinExistence type="predicted"/>
<dbReference type="OrthoDB" id="5841182at2759"/>
<dbReference type="EMBL" id="GL379827">
    <property type="protein sequence ID" value="EGT50149.1"/>
    <property type="molecule type" value="Genomic_DNA"/>
</dbReference>
<accession>G0N1N7</accession>
<dbReference type="Gene3D" id="3.10.100.10">
    <property type="entry name" value="Mannose-Binding Protein A, subunit A"/>
    <property type="match status" value="1"/>
</dbReference>
<evidence type="ECO:0000313" key="3">
    <source>
        <dbReference type="Proteomes" id="UP000008068"/>
    </source>
</evidence>
<gene>
    <name evidence="2" type="ORF">CAEBREN_03163</name>
</gene>
<dbReference type="HOGENOM" id="CLU_078891_0_0_1"/>
<dbReference type="PANTHER" id="PTHR47629">
    <property type="entry name" value="C-TYPE LECTIN-RELATED"/>
    <property type="match status" value="1"/>
</dbReference>
<evidence type="ECO:0000259" key="1">
    <source>
        <dbReference type="SMART" id="SM00605"/>
    </source>
</evidence>
<dbReference type="InParanoid" id="G0N1N7"/>
<dbReference type="Proteomes" id="UP000008068">
    <property type="component" value="Unassembled WGS sequence"/>
</dbReference>
<name>G0N1N7_CAEBE</name>
<dbReference type="AlphaFoldDB" id="G0N1N7"/>
<feature type="domain" description="PAN-3" evidence="1">
    <location>
        <begin position="1"/>
        <end position="107"/>
    </location>
</feature>
<dbReference type="eggNOG" id="KOG4297">
    <property type="taxonomic scope" value="Eukaryota"/>
</dbReference>
<dbReference type="InterPro" id="IPR016187">
    <property type="entry name" value="CTDL_fold"/>
</dbReference>
<protein>
    <recommendedName>
        <fullName evidence="1">PAN-3 domain-containing protein</fullName>
    </recommendedName>
</protein>
<organism evidence="3">
    <name type="scientific">Caenorhabditis brenneri</name>
    <name type="common">Nematode worm</name>
    <dbReference type="NCBI Taxonomy" id="135651"/>
    <lineage>
        <taxon>Eukaryota</taxon>
        <taxon>Metazoa</taxon>
        <taxon>Ecdysozoa</taxon>
        <taxon>Nematoda</taxon>
        <taxon>Chromadorea</taxon>
        <taxon>Rhabditida</taxon>
        <taxon>Rhabditina</taxon>
        <taxon>Rhabditomorpha</taxon>
        <taxon>Rhabditoidea</taxon>
        <taxon>Rhabditidae</taxon>
        <taxon>Peloderinae</taxon>
        <taxon>Caenorhabditis</taxon>
    </lineage>
</organism>
<evidence type="ECO:0000313" key="2">
    <source>
        <dbReference type="EMBL" id="EGT50149.1"/>
    </source>
</evidence>
<keyword evidence="3" id="KW-1185">Reference proteome</keyword>